<dbReference type="Proteomes" id="UP000176087">
    <property type="component" value="Unassembled WGS sequence"/>
</dbReference>
<evidence type="ECO:0000259" key="2">
    <source>
        <dbReference type="Pfam" id="PF04149"/>
    </source>
</evidence>
<dbReference type="InterPro" id="IPR007278">
    <property type="entry name" value="DUF397"/>
</dbReference>
<dbReference type="EMBL" id="LJGT01000041">
    <property type="protein sequence ID" value="OEU86272.1"/>
    <property type="molecule type" value="Genomic_DNA"/>
</dbReference>
<proteinExistence type="predicted"/>
<feature type="domain" description="DUF397" evidence="2">
    <location>
        <begin position="19"/>
        <end position="74"/>
    </location>
</feature>
<evidence type="ECO:0000256" key="1">
    <source>
        <dbReference type="SAM" id="MobiDB-lite"/>
    </source>
</evidence>
<comment type="caution">
    <text evidence="3">The sequence shown here is derived from an EMBL/GenBank/DDBJ whole genome shotgun (WGS) entry which is preliminary data.</text>
</comment>
<dbReference type="Pfam" id="PF04149">
    <property type="entry name" value="DUF397"/>
    <property type="match status" value="1"/>
</dbReference>
<dbReference type="STRING" id="933944.AN215_23190"/>
<reference evidence="3 4" key="1">
    <citation type="journal article" date="2016" name="Front. Microbiol.">
        <title>Comparative Genomics Analysis of Streptomyces Species Reveals Their Adaptation to the Marine Environment and Their Diversity at the Genomic Level.</title>
        <authorList>
            <person name="Tian X."/>
            <person name="Zhang Z."/>
            <person name="Yang T."/>
            <person name="Chen M."/>
            <person name="Li J."/>
            <person name="Chen F."/>
            <person name="Yang J."/>
            <person name="Li W."/>
            <person name="Zhang B."/>
            <person name="Zhang Z."/>
            <person name="Wu J."/>
            <person name="Zhang C."/>
            <person name="Long L."/>
            <person name="Xiao J."/>
        </authorList>
    </citation>
    <scope>NUCLEOTIDE SEQUENCE [LARGE SCALE GENOMIC DNA]</scope>
    <source>
        <strain evidence="3 4">SCSIO 10390</strain>
    </source>
</reference>
<feature type="region of interest" description="Disordered" evidence="1">
    <location>
        <begin position="1"/>
        <end position="29"/>
    </location>
</feature>
<name>A0A1E7JII8_9ACTN</name>
<dbReference type="OrthoDB" id="4570646at2"/>
<feature type="compositionally biased region" description="Polar residues" evidence="1">
    <location>
        <begin position="20"/>
        <end position="29"/>
    </location>
</feature>
<accession>A0A1E7JII8</accession>
<sequence>MPPVPVPVPARAPAPGRTVWRSSSRSNAEGGNCVEVAHGSCGSGAVPVRDSKCPGGPGLLFGTQAWSVFVDALKAGGPAERFPRRP</sequence>
<protein>
    <recommendedName>
        <fullName evidence="2">DUF397 domain-containing protein</fullName>
    </recommendedName>
</protein>
<dbReference type="AlphaFoldDB" id="A0A1E7JII8"/>
<gene>
    <name evidence="3" type="ORF">AN215_23190</name>
</gene>
<organism evidence="3 4">
    <name type="scientific">Streptomyces abyssalis</name>
    <dbReference type="NCBI Taxonomy" id="933944"/>
    <lineage>
        <taxon>Bacteria</taxon>
        <taxon>Bacillati</taxon>
        <taxon>Actinomycetota</taxon>
        <taxon>Actinomycetes</taxon>
        <taxon>Kitasatosporales</taxon>
        <taxon>Streptomycetaceae</taxon>
        <taxon>Streptomyces</taxon>
    </lineage>
</organism>
<evidence type="ECO:0000313" key="3">
    <source>
        <dbReference type="EMBL" id="OEU86272.1"/>
    </source>
</evidence>
<evidence type="ECO:0000313" key="4">
    <source>
        <dbReference type="Proteomes" id="UP000176087"/>
    </source>
</evidence>
<feature type="compositionally biased region" description="Pro residues" evidence="1">
    <location>
        <begin position="1"/>
        <end position="12"/>
    </location>
</feature>
<keyword evidence="4" id="KW-1185">Reference proteome</keyword>